<dbReference type="KEGG" id="more:E1B28_002847"/>
<feature type="compositionally biased region" description="Polar residues" evidence="1">
    <location>
        <begin position="20"/>
        <end position="30"/>
    </location>
</feature>
<dbReference type="Proteomes" id="UP001049176">
    <property type="component" value="Chromosome 10"/>
</dbReference>
<dbReference type="AlphaFoldDB" id="A0A9P7RPL9"/>
<feature type="region of interest" description="Disordered" evidence="1">
    <location>
        <begin position="1"/>
        <end position="73"/>
    </location>
</feature>
<comment type="caution">
    <text evidence="2">The sequence shown here is derived from an EMBL/GenBank/DDBJ whole genome shotgun (WGS) entry which is preliminary data.</text>
</comment>
<evidence type="ECO:0000313" key="2">
    <source>
        <dbReference type="EMBL" id="KAG7086931.1"/>
    </source>
</evidence>
<organism evidence="2 3">
    <name type="scientific">Marasmius oreades</name>
    <name type="common">fairy-ring Marasmius</name>
    <dbReference type="NCBI Taxonomy" id="181124"/>
    <lineage>
        <taxon>Eukaryota</taxon>
        <taxon>Fungi</taxon>
        <taxon>Dikarya</taxon>
        <taxon>Basidiomycota</taxon>
        <taxon>Agaricomycotina</taxon>
        <taxon>Agaricomycetes</taxon>
        <taxon>Agaricomycetidae</taxon>
        <taxon>Agaricales</taxon>
        <taxon>Marasmiineae</taxon>
        <taxon>Marasmiaceae</taxon>
        <taxon>Marasmius</taxon>
    </lineage>
</organism>
<dbReference type="EMBL" id="CM032190">
    <property type="protein sequence ID" value="KAG7086931.1"/>
    <property type="molecule type" value="Genomic_DNA"/>
</dbReference>
<proteinExistence type="predicted"/>
<reference evidence="2" key="1">
    <citation type="journal article" date="2021" name="Genome Biol. Evol.">
        <title>The assembled and annotated genome of the fairy-ring fungus Marasmius oreades.</title>
        <authorList>
            <person name="Hiltunen M."/>
            <person name="Ament-Velasquez S.L."/>
            <person name="Johannesson H."/>
        </authorList>
    </citation>
    <scope>NUCLEOTIDE SEQUENCE</scope>
    <source>
        <strain evidence="2">03SP1</strain>
    </source>
</reference>
<evidence type="ECO:0000256" key="1">
    <source>
        <dbReference type="SAM" id="MobiDB-lite"/>
    </source>
</evidence>
<dbReference type="GeneID" id="66071923"/>
<feature type="region of interest" description="Disordered" evidence="1">
    <location>
        <begin position="138"/>
        <end position="221"/>
    </location>
</feature>
<accession>A0A9P7RPL9</accession>
<keyword evidence="3" id="KW-1185">Reference proteome</keyword>
<protein>
    <submittedName>
        <fullName evidence="2">Uncharacterized protein</fullName>
    </submittedName>
</protein>
<evidence type="ECO:0000313" key="3">
    <source>
        <dbReference type="Proteomes" id="UP001049176"/>
    </source>
</evidence>
<sequence length="245" mass="25522">MMVQQSGGHRRLDHPPLPSESVNNQDQSFLSHRDLGNHGLPSNTHDIPSIPPALHYQAPQSGSFPPARPLPAPPTMPPFVGPYSPPQGAEQHIRQPPVTPFCMGYEQQHLVCPGVASMGSYGTTGTVYGGPHRSNFDFTPGVGSSGLSGHSAPPPAGLPPPGPSPCSPPPSLPPTGPPPSLPSGPLPPPPPSGPPVLPTPPGPPSPPPLPPLPPGPPLPPRCYKLFTFQAHHTLLTSTKYPQQFS</sequence>
<dbReference type="RefSeq" id="XP_043003402.1">
    <property type="nucleotide sequence ID" value="XM_043159796.1"/>
</dbReference>
<feature type="compositionally biased region" description="Pro residues" evidence="1">
    <location>
        <begin position="152"/>
        <end position="220"/>
    </location>
</feature>
<name>A0A9P7RPL9_9AGAR</name>
<gene>
    <name evidence="2" type="ORF">E1B28_002847</name>
</gene>